<evidence type="ECO:0000259" key="1">
    <source>
        <dbReference type="Pfam" id="PF12770"/>
    </source>
</evidence>
<dbReference type="SUPFAM" id="SSF48452">
    <property type="entry name" value="TPR-like"/>
    <property type="match status" value="1"/>
</dbReference>
<dbReference type="EMBL" id="ML769621">
    <property type="protein sequence ID" value="KAE9391503.1"/>
    <property type="molecule type" value="Genomic_DNA"/>
</dbReference>
<organism evidence="2 3">
    <name type="scientific">Gymnopus androsaceus JB14</name>
    <dbReference type="NCBI Taxonomy" id="1447944"/>
    <lineage>
        <taxon>Eukaryota</taxon>
        <taxon>Fungi</taxon>
        <taxon>Dikarya</taxon>
        <taxon>Basidiomycota</taxon>
        <taxon>Agaricomycotina</taxon>
        <taxon>Agaricomycetes</taxon>
        <taxon>Agaricomycetidae</taxon>
        <taxon>Agaricales</taxon>
        <taxon>Marasmiineae</taxon>
        <taxon>Omphalotaceae</taxon>
        <taxon>Gymnopus</taxon>
    </lineage>
</organism>
<protein>
    <recommendedName>
        <fullName evidence="1">CHAT domain-containing protein</fullName>
    </recommendedName>
</protein>
<gene>
    <name evidence="2" type="ORF">BT96DRAFT_1024038</name>
</gene>
<dbReference type="Pfam" id="PF12770">
    <property type="entry name" value="CHAT"/>
    <property type="match status" value="1"/>
</dbReference>
<feature type="domain" description="CHAT" evidence="1">
    <location>
        <begin position="1205"/>
        <end position="1484"/>
    </location>
</feature>
<evidence type="ECO:0000313" key="2">
    <source>
        <dbReference type="EMBL" id="KAE9391503.1"/>
    </source>
</evidence>
<keyword evidence="3" id="KW-1185">Reference proteome</keyword>
<dbReference type="PANTHER" id="PTHR10098">
    <property type="entry name" value="RAPSYN-RELATED"/>
    <property type="match status" value="1"/>
</dbReference>
<dbReference type="OrthoDB" id="9991317at2759"/>
<evidence type="ECO:0000313" key="3">
    <source>
        <dbReference type="Proteomes" id="UP000799118"/>
    </source>
</evidence>
<dbReference type="Gene3D" id="1.25.40.10">
    <property type="entry name" value="Tetratricopeptide repeat domain"/>
    <property type="match status" value="3"/>
</dbReference>
<dbReference type="InterPro" id="IPR024983">
    <property type="entry name" value="CHAT_dom"/>
</dbReference>
<accession>A0A6A4H1A7</accession>
<name>A0A6A4H1A7_9AGAR</name>
<dbReference type="Proteomes" id="UP000799118">
    <property type="component" value="Unassembled WGS sequence"/>
</dbReference>
<reference evidence="2" key="1">
    <citation type="journal article" date="2019" name="Environ. Microbiol.">
        <title>Fungal ecological strategies reflected in gene transcription - a case study of two litter decomposers.</title>
        <authorList>
            <person name="Barbi F."/>
            <person name="Kohler A."/>
            <person name="Barry K."/>
            <person name="Baskaran P."/>
            <person name="Daum C."/>
            <person name="Fauchery L."/>
            <person name="Ihrmark K."/>
            <person name="Kuo A."/>
            <person name="LaButti K."/>
            <person name="Lipzen A."/>
            <person name="Morin E."/>
            <person name="Grigoriev I.V."/>
            <person name="Henrissat B."/>
            <person name="Lindahl B."/>
            <person name="Martin F."/>
        </authorList>
    </citation>
    <scope>NUCLEOTIDE SEQUENCE</scope>
    <source>
        <strain evidence="2">JB14</strain>
    </source>
</reference>
<dbReference type="SUPFAM" id="SSF81901">
    <property type="entry name" value="HCP-like"/>
    <property type="match status" value="1"/>
</dbReference>
<dbReference type="InterPro" id="IPR011990">
    <property type="entry name" value="TPR-like_helical_dom_sf"/>
</dbReference>
<proteinExistence type="predicted"/>
<sequence>MPASLCDSSESVVKAMDNRNNFDSLLQEAEKFLELYKESNSVDDLNNAITSYQMVLDVRPDDPEVQESLGLALASLFIETSLRDDIEHSISCHTRSFELYPPESHDRRCALFYLGNRYVSLYEQFQDLTDLETAILHFERAKEGLSLSKEHPGLNDVLANLGGAVEHRYDALHDPADLDCAVDLCRQALQCCPVDNVDLWRDITNLASILTGRVMDKGMATDEPGVIADINEAILLGHQAMELRSPGDLEHAESLAGISILLYGRYQHTSIAGDLDEAIDMGQSALTQDVLSGLLRLRCALYLGKALYLRFESLQGRSDLDNAVCYSREALTLCTSDHMFHRQSLLCQLAVCLLTRYHLNHDMVDLDEAIDCYSSNLELELSGCEDHSEAVFQLENAVQKRYDRLKDVRDLDTLIKCNRLALDFIPREKCGKYLQRLEAISDDIWERYQQLGQAPDLEKVIAYREEALHACSPGDNDYYIFLHNLGTVLRARFIHLGQVEDITRSIALQREALSLCPSGSPHQLDISSLLMSALATSFLQQGKSVAESDLDEANKLAKTIQIMLTETAGNYTVLHSLAILARINFNNGGSMSDLNEAIHLGERVWDLPVNSYGKREQSDNMNGLGSALHRRFQLEWDFEDLKRAISYFRMVVQLLPSDHGNYPETIINLMSSLTSRFEAKWEINDIDEAVQLGRHLLGLPQLEAHPALQHNQRFSILHTFANALIVRHDHLKRMADIEEALSYHYEAKELHLSQGELWHCLIGIAQAHYYLGSQQTSLEHLDNSIRFYMEALALSHVADREGHIRVLISLGACHLTRFEKCFQLAGNTDVDKSIEYSETAIEMIKQYKHSHFFESLTVATNNYLAAQYRRLETSHSKDLKEIDSVVASYQKLINSAPFQDNFFQRTLLYNLGRVIYCRFEASDQKHDLDEACSSFRAALEKEGVDIKNKVDIAQMWAFKAHEKKHHSALEAYSWGLAALQQYLDLCPSLPYRRTSLELYNARSLAVDAVSCTIEQGQSLESAVERLEQGRNILWSTLYRYRTPVPYKLANADPQLARQFEEARNGLERLAILLDAPDNASTLQELASRNMYHEVRWTQQRRLLKDWDVVLEKIRQINEFRDFLRSPSFPQMQENMIDGPVIFLNTSKHRCDAIIVTSHGHPTLVTLTSDLHKLAPDMAHVLTQLVRGERLKTLQSASGRDEITDILSELWYSIGKPVSDMLLHIGIQQGSRIWWCPTGALTFLPIHAAGVYTPKGPRTSILDIFVSSYTSSMSALATSRKELESRSPRDMHLLAVGQSKDLPKVLEEFSAMQDIVSSQMHLLDNNDAEPSLVVRDLREKYSWVHFSCHGDLNTNDPFLSSFRLSGKEPALKVIDLLEAQLPSAELAFLASCNSAAAESSSAVEEVITLASALQYCGFSSIMGTLWTMADEDAPALSRDFYTYMLRNGPNGVDVKESARALHEAVQEMRKRGVPAERWSTFIHIGV</sequence>